<evidence type="ECO:0000256" key="1">
    <source>
        <dbReference type="SAM" id="MobiDB-lite"/>
    </source>
</evidence>
<name>A0A5D0HU37_9FLAO</name>
<organism evidence="2 3">
    <name type="scientific">Seonamhaeicola marinus</name>
    <dbReference type="NCBI Taxonomy" id="1912246"/>
    <lineage>
        <taxon>Bacteria</taxon>
        <taxon>Pseudomonadati</taxon>
        <taxon>Bacteroidota</taxon>
        <taxon>Flavobacteriia</taxon>
        <taxon>Flavobacteriales</taxon>
        <taxon>Flavobacteriaceae</taxon>
    </lineage>
</organism>
<sequence>MEEDRTYQKGFNDGYLLQQHEPEIANMLSNVKSDDAYLEAMRAGRDQYLHEMKERFKEHSQSAPNHSKDKGMSPER</sequence>
<dbReference type="EMBL" id="VSDQ01000679">
    <property type="protein sequence ID" value="TYA74903.1"/>
    <property type="molecule type" value="Genomic_DNA"/>
</dbReference>
<dbReference type="Proteomes" id="UP000323930">
    <property type="component" value="Unassembled WGS sequence"/>
</dbReference>
<comment type="caution">
    <text evidence="2">The sequence shown here is derived from an EMBL/GenBank/DDBJ whole genome shotgun (WGS) entry which is preliminary data.</text>
</comment>
<dbReference type="AlphaFoldDB" id="A0A5D0HU37"/>
<feature type="region of interest" description="Disordered" evidence="1">
    <location>
        <begin position="52"/>
        <end position="76"/>
    </location>
</feature>
<dbReference type="RefSeq" id="WP_148544147.1">
    <property type="nucleotide sequence ID" value="NZ_VSDQ01000679.1"/>
</dbReference>
<dbReference type="OrthoDB" id="798537at2"/>
<protein>
    <submittedName>
        <fullName evidence="2">Uncharacterized protein</fullName>
    </submittedName>
</protein>
<accession>A0A5D0HU37</accession>
<reference evidence="2 3" key="1">
    <citation type="submission" date="2019-08" db="EMBL/GenBank/DDBJ databases">
        <title>Seonamhaeicola sediminis sp. nov., isolated from marine sediment.</title>
        <authorList>
            <person name="Cao W.R."/>
        </authorList>
    </citation>
    <scope>NUCLEOTIDE SEQUENCE [LARGE SCALE GENOMIC DNA]</scope>
    <source>
        <strain evidence="2 3">B011</strain>
    </source>
</reference>
<evidence type="ECO:0000313" key="3">
    <source>
        <dbReference type="Proteomes" id="UP000323930"/>
    </source>
</evidence>
<proteinExistence type="predicted"/>
<evidence type="ECO:0000313" key="2">
    <source>
        <dbReference type="EMBL" id="TYA74903.1"/>
    </source>
</evidence>
<gene>
    <name evidence="2" type="ORF">FUA24_16510</name>
</gene>
<keyword evidence="3" id="KW-1185">Reference proteome</keyword>